<accession>A0ABW2STS1</accession>
<dbReference type="Proteomes" id="UP001596514">
    <property type="component" value="Unassembled WGS sequence"/>
</dbReference>
<organism evidence="1 2">
    <name type="scientific">Streptosporangium amethystogenes subsp. fukuiense</name>
    <dbReference type="NCBI Taxonomy" id="698418"/>
    <lineage>
        <taxon>Bacteria</taxon>
        <taxon>Bacillati</taxon>
        <taxon>Actinomycetota</taxon>
        <taxon>Actinomycetes</taxon>
        <taxon>Streptosporangiales</taxon>
        <taxon>Streptosporangiaceae</taxon>
        <taxon>Streptosporangium</taxon>
    </lineage>
</organism>
<evidence type="ECO:0000313" key="1">
    <source>
        <dbReference type="EMBL" id="MFC7599670.1"/>
    </source>
</evidence>
<sequence>MSFPVRGVMAVARDGELSGWVVRVRAERRTRGWDVPMMARRLRAALGDGDGPSAT</sequence>
<reference evidence="2" key="1">
    <citation type="journal article" date="2019" name="Int. J. Syst. Evol. Microbiol.">
        <title>The Global Catalogue of Microorganisms (GCM) 10K type strain sequencing project: providing services to taxonomists for standard genome sequencing and annotation.</title>
        <authorList>
            <consortium name="The Broad Institute Genomics Platform"/>
            <consortium name="The Broad Institute Genome Sequencing Center for Infectious Disease"/>
            <person name="Wu L."/>
            <person name="Ma J."/>
        </authorList>
    </citation>
    <scope>NUCLEOTIDE SEQUENCE [LARGE SCALE GENOMIC DNA]</scope>
    <source>
        <strain evidence="2">JCM 10083</strain>
    </source>
</reference>
<name>A0ABW2STS1_9ACTN</name>
<keyword evidence="2" id="KW-1185">Reference proteome</keyword>
<proteinExistence type="predicted"/>
<protein>
    <submittedName>
        <fullName evidence="1">Uncharacterized protein</fullName>
    </submittedName>
</protein>
<gene>
    <name evidence="1" type="ORF">ACFQVD_06055</name>
</gene>
<comment type="caution">
    <text evidence="1">The sequence shown here is derived from an EMBL/GenBank/DDBJ whole genome shotgun (WGS) entry which is preliminary data.</text>
</comment>
<dbReference type="RefSeq" id="WP_364154388.1">
    <property type="nucleotide sequence ID" value="NZ_JBHSIJ010000002.1"/>
</dbReference>
<evidence type="ECO:0000313" key="2">
    <source>
        <dbReference type="Proteomes" id="UP001596514"/>
    </source>
</evidence>
<dbReference type="EMBL" id="JBHTEE010000001">
    <property type="protein sequence ID" value="MFC7599670.1"/>
    <property type="molecule type" value="Genomic_DNA"/>
</dbReference>